<sequence length="277" mass="29744">MVDILVDSMKDTIRVVPVIFLLFLFVDFFMLKVNKENRLVDKLSKYDIVGGGLLGIIPQCGIPVGFAKLYANGYITLGMLFAIFFSSSDEAFIIIGAHPDQIGFVVKLIAVKVLIGIAVGYIISAVIKEKRNRIKGCGVDCTCPKCAKDRNIFINSVIHTLKISLFLLLTVFLLSLGLERIGEEGLGTLLGKNTFMQPIYAALIGAIPSCMSSVVLAEGYLQGAVGLGALISGLCANTGYGILVVLKELPFKKALKIILILLTISIAIGEIIFVVGG</sequence>
<evidence type="ECO:0000313" key="2">
    <source>
        <dbReference type="EMBL" id="MBB6218554.1"/>
    </source>
</evidence>
<evidence type="ECO:0000313" key="3">
    <source>
        <dbReference type="Proteomes" id="UP000579281"/>
    </source>
</evidence>
<keyword evidence="3" id="KW-1185">Reference proteome</keyword>
<keyword evidence="1" id="KW-0812">Transmembrane</keyword>
<dbReference type="AlphaFoldDB" id="A0A841KY40"/>
<keyword evidence="1" id="KW-1133">Transmembrane helix</keyword>
<evidence type="ECO:0008006" key="4">
    <source>
        <dbReference type="Google" id="ProtNLM"/>
    </source>
</evidence>
<protein>
    <recommendedName>
        <fullName evidence="4">Permease</fullName>
    </recommendedName>
</protein>
<feature type="transmembrane region" description="Helical" evidence="1">
    <location>
        <begin position="199"/>
        <end position="217"/>
    </location>
</feature>
<gene>
    <name evidence="2" type="ORF">HNQ80_004728</name>
</gene>
<dbReference type="RefSeq" id="WP_184313129.1">
    <property type="nucleotide sequence ID" value="NZ_JACHEN010000041.1"/>
</dbReference>
<dbReference type="Proteomes" id="UP000579281">
    <property type="component" value="Unassembled WGS sequence"/>
</dbReference>
<dbReference type="NCBIfam" id="NF037962">
    <property type="entry name" value="arsenic_eff"/>
    <property type="match status" value="1"/>
</dbReference>
<organism evidence="2 3">
    <name type="scientific">Anaerosolibacter carboniphilus</name>
    <dbReference type="NCBI Taxonomy" id="1417629"/>
    <lineage>
        <taxon>Bacteria</taxon>
        <taxon>Bacillati</taxon>
        <taxon>Bacillota</taxon>
        <taxon>Clostridia</taxon>
        <taxon>Peptostreptococcales</taxon>
        <taxon>Thermotaleaceae</taxon>
        <taxon>Anaerosolibacter</taxon>
    </lineage>
</organism>
<evidence type="ECO:0000256" key="1">
    <source>
        <dbReference type="SAM" id="Phobius"/>
    </source>
</evidence>
<feature type="transmembrane region" description="Helical" evidence="1">
    <location>
        <begin position="12"/>
        <end position="34"/>
    </location>
</feature>
<comment type="caution">
    <text evidence="2">The sequence shown here is derived from an EMBL/GenBank/DDBJ whole genome shotgun (WGS) entry which is preliminary data.</text>
</comment>
<feature type="transmembrane region" description="Helical" evidence="1">
    <location>
        <begin position="223"/>
        <end position="245"/>
    </location>
</feature>
<feature type="transmembrane region" description="Helical" evidence="1">
    <location>
        <begin position="257"/>
        <end position="276"/>
    </location>
</feature>
<feature type="transmembrane region" description="Helical" evidence="1">
    <location>
        <begin position="104"/>
        <end position="123"/>
    </location>
</feature>
<dbReference type="Pfam" id="PF11449">
    <property type="entry name" value="ArsP_2"/>
    <property type="match status" value="2"/>
</dbReference>
<name>A0A841KY40_9FIRM</name>
<accession>A0A841KY40</accession>
<reference evidence="2 3" key="1">
    <citation type="submission" date="2020-08" db="EMBL/GenBank/DDBJ databases">
        <title>Genomic Encyclopedia of Type Strains, Phase IV (KMG-IV): sequencing the most valuable type-strain genomes for metagenomic binning, comparative biology and taxonomic classification.</title>
        <authorList>
            <person name="Goeker M."/>
        </authorList>
    </citation>
    <scope>NUCLEOTIDE SEQUENCE [LARGE SCALE GENOMIC DNA]</scope>
    <source>
        <strain evidence="2 3">DSM 103526</strain>
    </source>
</reference>
<proteinExistence type="predicted"/>
<feature type="transmembrane region" description="Helical" evidence="1">
    <location>
        <begin position="46"/>
        <end position="67"/>
    </location>
</feature>
<feature type="transmembrane region" description="Helical" evidence="1">
    <location>
        <begin position="73"/>
        <end position="97"/>
    </location>
</feature>
<dbReference type="EMBL" id="JACHEN010000041">
    <property type="protein sequence ID" value="MBB6218554.1"/>
    <property type="molecule type" value="Genomic_DNA"/>
</dbReference>
<feature type="transmembrane region" description="Helical" evidence="1">
    <location>
        <begin position="157"/>
        <end position="178"/>
    </location>
</feature>
<keyword evidence="1" id="KW-0472">Membrane</keyword>
<dbReference type="InterPro" id="IPR021552">
    <property type="entry name" value="ArsP_2"/>
</dbReference>